<keyword evidence="1" id="KW-0812">Transmembrane</keyword>
<name>A0ABY5NSS8_9FLAO</name>
<evidence type="ECO:0000313" key="2">
    <source>
        <dbReference type="EMBL" id="UUV21640.1"/>
    </source>
</evidence>
<protein>
    <submittedName>
        <fullName evidence="2">Uncharacterized protein</fullName>
    </submittedName>
</protein>
<keyword evidence="3" id="KW-1185">Reference proteome</keyword>
<reference evidence="2 3" key="1">
    <citation type="submission" date="2022-08" db="EMBL/GenBank/DDBJ databases">
        <title>Myroides zhujiangensis sp. nov., a novel bacterium isolated from sediment in the Pearl River Estuary.</title>
        <authorList>
            <person name="Cui L."/>
        </authorList>
    </citation>
    <scope>NUCLEOTIDE SEQUENCE [LARGE SCALE GENOMIC DNA]</scope>
    <source>
        <strain evidence="2 3">SCSIO 72103</strain>
    </source>
</reference>
<evidence type="ECO:0000313" key="3">
    <source>
        <dbReference type="Proteomes" id="UP001317001"/>
    </source>
</evidence>
<dbReference type="Proteomes" id="UP001317001">
    <property type="component" value="Chromosome"/>
</dbReference>
<evidence type="ECO:0000256" key="1">
    <source>
        <dbReference type="SAM" id="Phobius"/>
    </source>
</evidence>
<dbReference type="EMBL" id="CP102382">
    <property type="protein sequence ID" value="UUV21640.1"/>
    <property type="molecule type" value="Genomic_DNA"/>
</dbReference>
<gene>
    <name evidence="2" type="ORF">NPX36_00890</name>
</gene>
<feature type="transmembrane region" description="Helical" evidence="1">
    <location>
        <begin position="146"/>
        <end position="169"/>
    </location>
</feature>
<accession>A0ABY5NSS8</accession>
<sequence length="238" mass="26189">MNYEIEQLKLSEQIIAVAKKVAVTSGLYILLTFIILFFVYFIGILFLFDFPQDISKLENTAFVEEILASKSIELLLLNGIVGIIAHYLLSGVYGMIHQSATQPYVGLGTAYQSVFSTSGLKALNVIIAVQVSTTVLSYFLEQAGFGLVALGITVLLQLLTYFSVVAIYVHGLGVGKSISLSIAIINQKPGFLFLFIMITYFLSLIGILFFGIGIILTLPLNYIVAYCLYQHISEQLTD</sequence>
<dbReference type="RefSeq" id="WP_257499561.1">
    <property type="nucleotide sequence ID" value="NZ_CP102382.1"/>
</dbReference>
<feature type="transmembrane region" description="Helical" evidence="1">
    <location>
        <begin position="190"/>
        <end position="216"/>
    </location>
</feature>
<keyword evidence="1" id="KW-0472">Membrane</keyword>
<feature type="transmembrane region" description="Helical" evidence="1">
    <location>
        <begin position="21"/>
        <end position="48"/>
    </location>
</feature>
<keyword evidence="1" id="KW-1133">Transmembrane helix</keyword>
<proteinExistence type="predicted"/>
<organism evidence="2 3">
    <name type="scientific">Paenimyroides aestuarii</name>
    <dbReference type="NCBI Taxonomy" id="2968490"/>
    <lineage>
        <taxon>Bacteria</taxon>
        <taxon>Pseudomonadati</taxon>
        <taxon>Bacteroidota</taxon>
        <taxon>Flavobacteriia</taxon>
        <taxon>Flavobacteriales</taxon>
        <taxon>Flavobacteriaceae</taxon>
        <taxon>Paenimyroides</taxon>
    </lineage>
</organism>
<feature type="transmembrane region" description="Helical" evidence="1">
    <location>
        <begin position="68"/>
        <end position="89"/>
    </location>
</feature>